<feature type="compositionally biased region" description="Acidic residues" evidence="6">
    <location>
        <begin position="15"/>
        <end position="25"/>
    </location>
</feature>
<sequence length="1153" mass="129101">MRQAVIPPIYGGAGDSDEDYRDDDSDVEPAKILDQDEVQTAFNDILEQAKNQKLNLGRKENRQKFMQAYGRLLGRTTRDSTQTLLHLIASTLGHKSLTRCVIRNQKTLLSQIDESGKTPLHLAIAKKNINFIDVVVDEVDDLDTLLRMRSDHARNCIHAAIFHHLKPESTIALIKGASEETLRATDQSGLTPLHLAVDYKYSSEPHLKIVQALIAHGDGALDVFTKDPKDLSVYEYHQFTRSLWRKRVEESVSARPAEMRQEESAISTQGQKNEHAGERASFEGSLEHVNGKDRFFPEQQGKDGRRGPALPFVSLHRRDSELVDKSTLDMAPNTYGHHQRRVMAEGGKSAVDGLPGAEDFKLQRRSTAGAPKTGRKGEDITRLQEEEKRKAEYADAILQEVKLYYLRTTLETDSRLSNRDQHNAVRFLHGANFNNISLCFDYSEAPSEIFEDSFIQSYDHMNFDQVLRYVSFRRIELQKPPAPSRESRLTKLRPARLKTGRGRSDLTVFFGWLRRKGVKHILKVIVDDLKDPPHSDSAIEDCLRPFKVEILDWRKVDLCPETILTACRNVRQLHLRWSGNRAILRAWSEPEGLPRLENLEAVHLMWDDGQTLESADRINMYVEDFKMRLNKAASREKNEADEVDGETSQETRNIVVFRRKADVPGSERLVQQGGFAKTQNGTNEMNLQSNRWLHCMDRFADEIQNVRLDDIKPQHDIKVALIDDGADPYVESLRGKIRGGESFDRGFPHENGPSPYYRSSKGHGTVMADMICRVCPMAKLYVYKLETQPSLNLATQTPGQEYIAAESAALAVRAAITQKVDIISMSWTVRDTEDNHKGINNLREAVKDALNSGILLFCAAADTGAVTEVEYPWSFDQRRIFRIGAATADGRVWGPTGSPRDLSFIVPGHKVVSRNPHREGALPDDFEERTGSSVATALAAGLAALILHCVRLGAIHTEREALRGVRSPTAVSDADVESLKKHHNMHGVLRAIGLDEGQQLAPTAGPVVETTHQPDEPATSCIYIVTTLEGVTKPGVYTLKPTVDTMCLCSDVIQAGIATLTAEDNSRYLVCQVKNQITVSTLPPEEEPTPEPKSEDQPSELTPQDPESPDCKACSENRGASECPAEDKQCLIDQCRNDEACQRCVFDCDGLFE</sequence>
<dbReference type="Pfam" id="PF00082">
    <property type="entry name" value="Peptidase_S8"/>
    <property type="match status" value="1"/>
</dbReference>
<dbReference type="GO" id="GO:0004252">
    <property type="term" value="F:serine-type endopeptidase activity"/>
    <property type="evidence" value="ECO:0007669"/>
    <property type="project" value="InterPro"/>
</dbReference>
<dbReference type="InterPro" id="IPR015500">
    <property type="entry name" value="Peptidase_S8_subtilisin-rel"/>
</dbReference>
<evidence type="ECO:0000256" key="6">
    <source>
        <dbReference type="SAM" id="MobiDB-lite"/>
    </source>
</evidence>
<dbReference type="SMART" id="SM00248">
    <property type="entry name" value="ANK"/>
    <property type="match status" value="3"/>
</dbReference>
<feature type="compositionally biased region" description="Basic and acidic residues" evidence="6">
    <location>
        <begin position="272"/>
        <end position="306"/>
    </location>
</feature>
<dbReference type="SUPFAM" id="SSF52743">
    <property type="entry name" value="Subtilisin-like"/>
    <property type="match status" value="1"/>
</dbReference>
<dbReference type="AlphaFoldDB" id="A0A428SRE3"/>
<feature type="region of interest" description="Disordered" evidence="6">
    <location>
        <begin position="354"/>
        <end position="382"/>
    </location>
</feature>
<dbReference type="EMBL" id="NKCK01000204">
    <property type="protein sequence ID" value="RSL92353.1"/>
    <property type="molecule type" value="Genomic_DNA"/>
</dbReference>
<feature type="region of interest" description="Disordered" evidence="6">
    <location>
        <begin position="254"/>
        <end position="309"/>
    </location>
</feature>
<keyword evidence="4" id="KW-0720">Serine protease</keyword>
<dbReference type="PRINTS" id="PR00723">
    <property type="entry name" value="SUBTILISIN"/>
</dbReference>
<comment type="similarity">
    <text evidence="1">Belongs to the peptidase S8 family.</text>
</comment>
<dbReference type="CDD" id="cd07491">
    <property type="entry name" value="Peptidases_S8_7"/>
    <property type="match status" value="1"/>
</dbReference>
<protein>
    <recommendedName>
        <fullName evidence="7">Peptidase S8/S53 domain-containing protein</fullName>
    </recommendedName>
</protein>
<reference evidence="8 9" key="1">
    <citation type="submission" date="2017-06" db="EMBL/GenBank/DDBJ databases">
        <title>Comparative genomic analysis of Ambrosia Fusariam Clade fungi.</title>
        <authorList>
            <person name="Stajich J.E."/>
            <person name="Carrillo J."/>
            <person name="Kijimoto T."/>
            <person name="Eskalen A."/>
            <person name="O'Donnell K."/>
            <person name="Kasson M."/>
        </authorList>
    </citation>
    <scope>NUCLEOTIDE SEQUENCE [LARGE SCALE GENOMIC DNA]</scope>
    <source>
        <strain evidence="8 9">NRRL62579</strain>
    </source>
</reference>
<keyword evidence="9" id="KW-1185">Reference proteome</keyword>
<dbReference type="Proteomes" id="UP000287144">
    <property type="component" value="Unassembled WGS sequence"/>
</dbReference>
<dbReference type="STRING" id="1325735.A0A428SRE3"/>
<dbReference type="PROSITE" id="PS50088">
    <property type="entry name" value="ANK_REPEAT"/>
    <property type="match status" value="2"/>
</dbReference>
<dbReference type="Pfam" id="PF00023">
    <property type="entry name" value="Ank"/>
    <property type="match status" value="1"/>
</dbReference>
<evidence type="ECO:0000259" key="7">
    <source>
        <dbReference type="Pfam" id="PF00082"/>
    </source>
</evidence>
<evidence type="ECO:0000313" key="8">
    <source>
        <dbReference type="EMBL" id="RSL92353.1"/>
    </source>
</evidence>
<gene>
    <name evidence="8" type="ORF">CEP52_013864</name>
</gene>
<dbReference type="GO" id="GO:0006508">
    <property type="term" value="P:proteolysis"/>
    <property type="evidence" value="ECO:0007669"/>
    <property type="project" value="UniProtKB-KW"/>
</dbReference>
<dbReference type="PANTHER" id="PTHR43399">
    <property type="entry name" value="SUBTILISIN-RELATED"/>
    <property type="match status" value="1"/>
</dbReference>
<evidence type="ECO:0000256" key="2">
    <source>
        <dbReference type="ARBA" id="ARBA00022670"/>
    </source>
</evidence>
<evidence type="ECO:0000256" key="1">
    <source>
        <dbReference type="ARBA" id="ARBA00011073"/>
    </source>
</evidence>
<feature type="repeat" description="ANK" evidence="5">
    <location>
        <begin position="188"/>
        <end position="217"/>
    </location>
</feature>
<dbReference type="InterPro" id="IPR000209">
    <property type="entry name" value="Peptidase_S8/S53_dom"/>
</dbReference>
<dbReference type="Gene3D" id="1.25.40.20">
    <property type="entry name" value="Ankyrin repeat-containing domain"/>
    <property type="match status" value="1"/>
</dbReference>
<dbReference type="InterPro" id="IPR036852">
    <property type="entry name" value="Peptidase_S8/S53_dom_sf"/>
</dbReference>
<feature type="compositionally biased region" description="Basic and acidic residues" evidence="6">
    <location>
        <begin position="254"/>
        <end position="263"/>
    </location>
</feature>
<feature type="region of interest" description="Disordered" evidence="6">
    <location>
        <begin position="1"/>
        <end position="25"/>
    </location>
</feature>
<keyword evidence="2" id="KW-0645">Protease</keyword>
<feature type="repeat" description="ANK" evidence="5">
    <location>
        <begin position="115"/>
        <end position="147"/>
    </location>
</feature>
<evidence type="ECO:0000256" key="3">
    <source>
        <dbReference type="ARBA" id="ARBA00022801"/>
    </source>
</evidence>
<proteinExistence type="inferred from homology"/>
<comment type="caution">
    <text evidence="8">The sequence shown here is derived from an EMBL/GenBank/DDBJ whole genome shotgun (WGS) entry which is preliminary data.</text>
</comment>
<dbReference type="InterPro" id="IPR036770">
    <property type="entry name" value="Ankyrin_rpt-contain_sf"/>
</dbReference>
<keyword evidence="3" id="KW-0378">Hydrolase</keyword>
<dbReference type="PROSITE" id="PS50297">
    <property type="entry name" value="ANK_REP_REGION"/>
    <property type="match status" value="1"/>
</dbReference>
<dbReference type="PANTHER" id="PTHR43399:SF4">
    <property type="entry name" value="CELL WALL-ASSOCIATED PROTEASE"/>
    <property type="match status" value="1"/>
</dbReference>
<name>A0A428SRE3_9HYPO</name>
<evidence type="ECO:0000256" key="5">
    <source>
        <dbReference type="PROSITE-ProRule" id="PRU00023"/>
    </source>
</evidence>
<evidence type="ECO:0000313" key="9">
    <source>
        <dbReference type="Proteomes" id="UP000287144"/>
    </source>
</evidence>
<evidence type="ECO:0000256" key="4">
    <source>
        <dbReference type="ARBA" id="ARBA00022825"/>
    </source>
</evidence>
<keyword evidence="5" id="KW-0040">ANK repeat</keyword>
<dbReference type="Gene3D" id="3.40.50.200">
    <property type="entry name" value="Peptidase S8/S53 domain"/>
    <property type="match status" value="1"/>
</dbReference>
<dbReference type="InterPro" id="IPR002110">
    <property type="entry name" value="Ankyrin_rpt"/>
</dbReference>
<dbReference type="SUPFAM" id="SSF48403">
    <property type="entry name" value="Ankyrin repeat"/>
    <property type="match status" value="1"/>
</dbReference>
<organism evidence="8 9">
    <name type="scientific">Fusarium oligoseptatum</name>
    <dbReference type="NCBI Taxonomy" id="2604345"/>
    <lineage>
        <taxon>Eukaryota</taxon>
        <taxon>Fungi</taxon>
        <taxon>Dikarya</taxon>
        <taxon>Ascomycota</taxon>
        <taxon>Pezizomycotina</taxon>
        <taxon>Sordariomycetes</taxon>
        <taxon>Hypocreomycetidae</taxon>
        <taxon>Hypocreales</taxon>
        <taxon>Nectriaceae</taxon>
        <taxon>Fusarium</taxon>
        <taxon>Fusarium solani species complex</taxon>
    </lineage>
</organism>
<feature type="region of interest" description="Disordered" evidence="6">
    <location>
        <begin position="1080"/>
        <end position="1125"/>
    </location>
</feature>
<feature type="domain" description="Peptidase S8/S53" evidence="7">
    <location>
        <begin position="715"/>
        <end position="948"/>
    </location>
</feature>
<dbReference type="InterPro" id="IPR051048">
    <property type="entry name" value="Peptidase_S8/S53_subtilisin"/>
</dbReference>
<accession>A0A428SRE3</accession>